<name>A0A3N4K680_9PEZI</name>
<organism evidence="1 2">
    <name type="scientific">Choiromyces venosus 120613-1</name>
    <dbReference type="NCBI Taxonomy" id="1336337"/>
    <lineage>
        <taxon>Eukaryota</taxon>
        <taxon>Fungi</taxon>
        <taxon>Dikarya</taxon>
        <taxon>Ascomycota</taxon>
        <taxon>Pezizomycotina</taxon>
        <taxon>Pezizomycetes</taxon>
        <taxon>Pezizales</taxon>
        <taxon>Tuberaceae</taxon>
        <taxon>Choiromyces</taxon>
    </lineage>
</organism>
<dbReference type="OrthoDB" id="5593278at2759"/>
<gene>
    <name evidence="1" type="ORF">L873DRAFT_1664972</name>
</gene>
<dbReference type="Proteomes" id="UP000276215">
    <property type="component" value="Unassembled WGS sequence"/>
</dbReference>
<sequence length="86" mass="9369">MDSVLKSPFPASTKKAPSVIDRICSESTVVYFADKIMITISQNSMLAQFYHVPLDTNNSALIGTQSVEDEDGLLLLTHQIPTTLLG</sequence>
<proteinExistence type="predicted"/>
<reference evidence="1 2" key="1">
    <citation type="journal article" date="2018" name="Nat. Ecol. Evol.">
        <title>Pezizomycetes genomes reveal the molecular basis of ectomycorrhizal truffle lifestyle.</title>
        <authorList>
            <person name="Murat C."/>
            <person name="Payen T."/>
            <person name="Noel B."/>
            <person name="Kuo A."/>
            <person name="Morin E."/>
            <person name="Chen J."/>
            <person name="Kohler A."/>
            <person name="Krizsan K."/>
            <person name="Balestrini R."/>
            <person name="Da Silva C."/>
            <person name="Montanini B."/>
            <person name="Hainaut M."/>
            <person name="Levati E."/>
            <person name="Barry K.W."/>
            <person name="Belfiori B."/>
            <person name="Cichocki N."/>
            <person name="Clum A."/>
            <person name="Dockter R.B."/>
            <person name="Fauchery L."/>
            <person name="Guy J."/>
            <person name="Iotti M."/>
            <person name="Le Tacon F."/>
            <person name="Lindquist E.A."/>
            <person name="Lipzen A."/>
            <person name="Malagnac F."/>
            <person name="Mello A."/>
            <person name="Molinier V."/>
            <person name="Miyauchi S."/>
            <person name="Poulain J."/>
            <person name="Riccioni C."/>
            <person name="Rubini A."/>
            <person name="Sitrit Y."/>
            <person name="Splivallo R."/>
            <person name="Traeger S."/>
            <person name="Wang M."/>
            <person name="Zifcakova L."/>
            <person name="Wipf D."/>
            <person name="Zambonelli A."/>
            <person name="Paolocci F."/>
            <person name="Nowrousian M."/>
            <person name="Ottonello S."/>
            <person name="Baldrian P."/>
            <person name="Spatafora J.W."/>
            <person name="Henrissat B."/>
            <person name="Nagy L.G."/>
            <person name="Aury J.M."/>
            <person name="Wincker P."/>
            <person name="Grigoriev I.V."/>
            <person name="Bonfante P."/>
            <person name="Martin F.M."/>
        </authorList>
    </citation>
    <scope>NUCLEOTIDE SEQUENCE [LARGE SCALE GENOMIC DNA]</scope>
    <source>
        <strain evidence="1 2">120613-1</strain>
    </source>
</reference>
<protein>
    <submittedName>
        <fullName evidence="1">Uncharacterized protein</fullName>
    </submittedName>
</protein>
<evidence type="ECO:0000313" key="1">
    <source>
        <dbReference type="EMBL" id="RPB04988.1"/>
    </source>
</evidence>
<accession>A0A3N4K680</accession>
<dbReference type="EMBL" id="ML120355">
    <property type="protein sequence ID" value="RPB04988.1"/>
    <property type="molecule type" value="Genomic_DNA"/>
</dbReference>
<dbReference type="InterPro" id="IPR053720">
    <property type="entry name" value="Psm_Assembly_Chaperone"/>
</dbReference>
<dbReference type="AlphaFoldDB" id="A0A3N4K680"/>
<keyword evidence="2" id="KW-1185">Reference proteome</keyword>
<dbReference type="Gene3D" id="3.30.230.90">
    <property type="match status" value="1"/>
</dbReference>
<dbReference type="STRING" id="1336337.A0A3N4K680"/>
<evidence type="ECO:0000313" key="2">
    <source>
        <dbReference type="Proteomes" id="UP000276215"/>
    </source>
</evidence>